<reference evidence="1" key="1">
    <citation type="submission" date="2019-08" db="EMBL/GenBank/DDBJ databases">
        <authorList>
            <person name="Kucharzyk K."/>
            <person name="Murdoch R.W."/>
            <person name="Higgins S."/>
            <person name="Loffler F."/>
        </authorList>
    </citation>
    <scope>NUCLEOTIDE SEQUENCE</scope>
</reference>
<gene>
    <name evidence="1" type="ORF">SDC9_167302</name>
</gene>
<proteinExistence type="predicted"/>
<dbReference type="AlphaFoldDB" id="A0A645FZF3"/>
<protein>
    <submittedName>
        <fullName evidence="1">Uncharacterized protein</fullName>
    </submittedName>
</protein>
<comment type="caution">
    <text evidence="1">The sequence shown here is derived from an EMBL/GenBank/DDBJ whole genome shotgun (WGS) entry which is preliminary data.</text>
</comment>
<dbReference type="EMBL" id="VSSQ01067560">
    <property type="protein sequence ID" value="MPN19927.1"/>
    <property type="molecule type" value="Genomic_DNA"/>
</dbReference>
<name>A0A645FZF3_9ZZZZ</name>
<sequence>MLNDRAVRHRIGEGDTEFNNVRAGFDDALDQFFTGSEVRTAALDEDDQCGPVFGFAPGEDFL</sequence>
<accession>A0A645FZF3</accession>
<organism evidence="1">
    <name type="scientific">bioreactor metagenome</name>
    <dbReference type="NCBI Taxonomy" id="1076179"/>
    <lineage>
        <taxon>unclassified sequences</taxon>
        <taxon>metagenomes</taxon>
        <taxon>ecological metagenomes</taxon>
    </lineage>
</organism>
<evidence type="ECO:0000313" key="1">
    <source>
        <dbReference type="EMBL" id="MPN19927.1"/>
    </source>
</evidence>